<dbReference type="GO" id="GO:0006508">
    <property type="term" value="P:proteolysis"/>
    <property type="evidence" value="ECO:0007669"/>
    <property type="project" value="InterPro"/>
</dbReference>
<name>A0A8C2L649_CYPCA</name>
<evidence type="ECO:0000313" key="4">
    <source>
        <dbReference type="Proteomes" id="UP000694701"/>
    </source>
</evidence>
<dbReference type="PROSITE" id="PS50240">
    <property type="entry name" value="TRYPSIN_DOM"/>
    <property type="match status" value="1"/>
</dbReference>
<keyword evidence="1" id="KW-1015">Disulfide bond</keyword>
<dbReference type="SUPFAM" id="SSF50494">
    <property type="entry name" value="Trypsin-like serine proteases"/>
    <property type="match status" value="1"/>
</dbReference>
<evidence type="ECO:0000259" key="2">
    <source>
        <dbReference type="PROSITE" id="PS50240"/>
    </source>
</evidence>
<dbReference type="InterPro" id="IPR050430">
    <property type="entry name" value="Peptidase_S1"/>
</dbReference>
<evidence type="ECO:0000313" key="3">
    <source>
        <dbReference type="Ensembl" id="ENSCCRP00020118505.1"/>
    </source>
</evidence>
<dbReference type="SMART" id="SM00020">
    <property type="entry name" value="Tryp_SPc"/>
    <property type="match status" value="1"/>
</dbReference>
<dbReference type="Pfam" id="PF00089">
    <property type="entry name" value="Trypsin"/>
    <property type="match status" value="1"/>
</dbReference>
<feature type="domain" description="Peptidase S1" evidence="2">
    <location>
        <begin position="1"/>
        <end position="122"/>
    </location>
</feature>
<protein>
    <recommendedName>
        <fullName evidence="2">Peptidase S1 domain-containing protein</fullName>
    </recommendedName>
</protein>
<evidence type="ECO:0000256" key="1">
    <source>
        <dbReference type="ARBA" id="ARBA00023157"/>
    </source>
</evidence>
<dbReference type="InterPro" id="IPR001254">
    <property type="entry name" value="Trypsin_dom"/>
</dbReference>
<dbReference type="PANTHER" id="PTHR24276">
    <property type="entry name" value="POLYSERASE-RELATED"/>
    <property type="match status" value="1"/>
</dbReference>
<dbReference type="Gene3D" id="2.40.10.10">
    <property type="entry name" value="Trypsin-like serine proteases"/>
    <property type="match status" value="1"/>
</dbReference>
<accession>A0A8C2L649</accession>
<reference evidence="3" key="1">
    <citation type="submission" date="2025-08" db="UniProtKB">
        <authorList>
            <consortium name="Ensembl"/>
        </authorList>
    </citation>
    <scope>IDENTIFICATION</scope>
</reference>
<sequence>MLNGYHYQRMEKMFMKILSVAGWGRLWTDGPPSSLLMEADVYIMNNRECYKMWGENYSVSQMMCTYGYGGFCNGDSGGPLVCGDTAVGVVSFRYIALCNSPEHPNVYTEISAYIPWIQQIIRNVK</sequence>
<organism evidence="3 4">
    <name type="scientific">Cyprinus carpio</name>
    <name type="common">Common carp</name>
    <dbReference type="NCBI Taxonomy" id="7962"/>
    <lineage>
        <taxon>Eukaryota</taxon>
        <taxon>Metazoa</taxon>
        <taxon>Chordata</taxon>
        <taxon>Craniata</taxon>
        <taxon>Vertebrata</taxon>
        <taxon>Euteleostomi</taxon>
        <taxon>Actinopterygii</taxon>
        <taxon>Neopterygii</taxon>
        <taxon>Teleostei</taxon>
        <taxon>Ostariophysi</taxon>
        <taxon>Cypriniformes</taxon>
        <taxon>Cyprinidae</taxon>
        <taxon>Cyprininae</taxon>
        <taxon>Cyprinus</taxon>
    </lineage>
</organism>
<dbReference type="InterPro" id="IPR009003">
    <property type="entry name" value="Peptidase_S1_PA"/>
</dbReference>
<dbReference type="InterPro" id="IPR043504">
    <property type="entry name" value="Peptidase_S1_PA_chymotrypsin"/>
</dbReference>
<dbReference type="Proteomes" id="UP000694701">
    <property type="component" value="Unplaced"/>
</dbReference>
<dbReference type="Ensembl" id="ENSCCRT00020129157.1">
    <property type="protein sequence ID" value="ENSCCRP00020118505.1"/>
    <property type="gene ID" value="ENSCCRG00020053264.1"/>
</dbReference>
<proteinExistence type="predicted"/>
<dbReference type="AlphaFoldDB" id="A0A8C2L649"/>
<dbReference type="GO" id="GO:0004252">
    <property type="term" value="F:serine-type endopeptidase activity"/>
    <property type="evidence" value="ECO:0007669"/>
    <property type="project" value="InterPro"/>
</dbReference>
<dbReference type="PANTHER" id="PTHR24276:SF98">
    <property type="entry name" value="FI18310P1-RELATED"/>
    <property type="match status" value="1"/>
</dbReference>